<comment type="caution">
    <text evidence="1">The sequence shown here is derived from an EMBL/GenBank/DDBJ whole genome shotgun (WGS) entry which is preliminary data.</text>
</comment>
<organism evidence="1 2">
    <name type="scientific">Microscilla marina ATCC 23134</name>
    <dbReference type="NCBI Taxonomy" id="313606"/>
    <lineage>
        <taxon>Bacteria</taxon>
        <taxon>Pseudomonadati</taxon>
        <taxon>Bacteroidota</taxon>
        <taxon>Cytophagia</taxon>
        <taxon>Cytophagales</taxon>
        <taxon>Microscillaceae</taxon>
        <taxon>Microscilla</taxon>
    </lineage>
</organism>
<accession>A1ZI25</accession>
<evidence type="ECO:0000313" key="1">
    <source>
        <dbReference type="EMBL" id="EAY30182.1"/>
    </source>
</evidence>
<sequence>MEDLSQNKLKLVKAKIETEVNKIIDDLVKEFYEKESKK</sequence>
<gene>
    <name evidence="1" type="ORF">M23134_05515</name>
</gene>
<dbReference type="Proteomes" id="UP000004095">
    <property type="component" value="Unassembled WGS sequence"/>
</dbReference>
<protein>
    <submittedName>
        <fullName evidence="1">Uncharacterized protein</fullName>
    </submittedName>
</protein>
<proteinExistence type="predicted"/>
<dbReference type="EMBL" id="AAWS01000008">
    <property type="protein sequence ID" value="EAY30182.1"/>
    <property type="molecule type" value="Genomic_DNA"/>
</dbReference>
<name>A1ZI25_MICM2</name>
<reference evidence="1 2" key="1">
    <citation type="submission" date="2007-01" db="EMBL/GenBank/DDBJ databases">
        <authorList>
            <person name="Haygood M."/>
            <person name="Podell S."/>
            <person name="Anderson C."/>
            <person name="Hopkinson B."/>
            <person name="Roe K."/>
            <person name="Barbeau K."/>
            <person name="Gaasterland T."/>
            <person name="Ferriera S."/>
            <person name="Johnson J."/>
            <person name="Kravitz S."/>
            <person name="Beeson K."/>
            <person name="Sutton G."/>
            <person name="Rogers Y.-H."/>
            <person name="Friedman R."/>
            <person name="Frazier M."/>
            <person name="Venter J.C."/>
        </authorList>
    </citation>
    <scope>NUCLEOTIDE SEQUENCE [LARGE SCALE GENOMIC DNA]</scope>
    <source>
        <strain evidence="1 2">ATCC 23134</strain>
    </source>
</reference>
<keyword evidence="2" id="KW-1185">Reference proteome</keyword>
<dbReference type="AlphaFoldDB" id="A1ZI25"/>
<evidence type="ECO:0000313" key="2">
    <source>
        <dbReference type="Proteomes" id="UP000004095"/>
    </source>
</evidence>